<evidence type="ECO:0000313" key="13">
    <source>
        <dbReference type="EMBL" id="AFK05730.1"/>
    </source>
</evidence>
<evidence type="ECO:0000256" key="6">
    <source>
        <dbReference type="ARBA" id="ARBA00022989"/>
    </source>
</evidence>
<feature type="transmembrane region" description="Helical" evidence="12">
    <location>
        <begin position="271"/>
        <end position="297"/>
    </location>
</feature>
<accession>A0ABM5N8D2</accession>
<name>A0ABM5N8D2_EMTOG</name>
<reference evidence="13 14" key="1">
    <citation type="submission" date="2011-07" db="EMBL/GenBank/DDBJ databases">
        <title>The complete genome of plasmid 4 of Emticicia oligotrophica DSM 17448.</title>
        <authorList>
            <consortium name="US DOE Joint Genome Institute (JGI-PGF)"/>
            <person name="Lucas S."/>
            <person name="Han J."/>
            <person name="Lapidus A."/>
            <person name="Bruce D."/>
            <person name="Goodwin L."/>
            <person name="Pitluck S."/>
            <person name="Peters L."/>
            <person name="Kyrpides N."/>
            <person name="Mavromatis K."/>
            <person name="Ivanova N."/>
            <person name="Ovchinnikova G."/>
            <person name="Teshima H."/>
            <person name="Detter J.C."/>
            <person name="Tapia R."/>
            <person name="Han C."/>
            <person name="Land M."/>
            <person name="Hauser L."/>
            <person name="Markowitz V."/>
            <person name="Cheng J.-F."/>
            <person name="Hugenholtz P."/>
            <person name="Woyke T."/>
            <person name="Wu D."/>
            <person name="Tindall B."/>
            <person name="Pomrenke H."/>
            <person name="Brambilla E."/>
            <person name="Klenk H.-P."/>
            <person name="Eisen J.A."/>
        </authorList>
    </citation>
    <scope>NUCLEOTIDE SEQUENCE [LARGE SCALE GENOMIC DNA]</scope>
    <source>
        <strain evidence="14">DSM 17448 / GPTSA100-15</strain>
        <plasmid evidence="13 14">pEMTOL04</plasmid>
    </source>
</reference>
<dbReference type="InterPro" id="IPR051163">
    <property type="entry name" value="Sodium:Solute_Symporter_SSF"/>
</dbReference>
<evidence type="ECO:0000256" key="9">
    <source>
        <dbReference type="ARBA" id="ARBA00023136"/>
    </source>
</evidence>
<geneLocation type="plasmid" evidence="13 14">
    <name>pEMTOL04</name>
</geneLocation>
<evidence type="ECO:0000256" key="11">
    <source>
        <dbReference type="RuleBase" id="RU362091"/>
    </source>
</evidence>
<keyword evidence="8" id="KW-0406">Ion transport</keyword>
<keyword evidence="7" id="KW-0915">Sodium</keyword>
<comment type="subcellular location">
    <subcellularLocation>
        <location evidence="1">Cell membrane</location>
        <topology evidence="1">Multi-pass membrane protein</topology>
    </subcellularLocation>
</comment>
<keyword evidence="6 12" id="KW-1133">Transmembrane helix</keyword>
<dbReference type="Pfam" id="PF00474">
    <property type="entry name" value="SSF"/>
    <property type="match status" value="1"/>
</dbReference>
<feature type="transmembrane region" description="Helical" evidence="12">
    <location>
        <begin position="327"/>
        <end position="350"/>
    </location>
</feature>
<keyword evidence="4" id="KW-1003">Cell membrane</keyword>
<comment type="similarity">
    <text evidence="2 11">Belongs to the sodium:solute symporter (SSF) (TC 2.A.21) family.</text>
</comment>
<protein>
    <submittedName>
        <fullName evidence="13">Na+/solute symporter</fullName>
    </submittedName>
</protein>
<keyword evidence="5 12" id="KW-0812">Transmembrane</keyword>
<sequence length="520" mass="57520">MNYLDYTIIAAYIIGMLVLGYYLKKQENSKDYFLGGKNFGWFSLTMSAMASQLSVISFVSAPAFVGLRVGGGMKWLTFELGVPIAMILVMTFIGPILYRSGVVSIYSFLEKRFGASTRLILSSVFLFSRSFAGAVTVYAVSLILASLLHLSFNMTLLIVGVSTIVYSFEGGMKAIVYSEVVQMIIKVTGIFIIVYFGLKNMGGWGELIKHVDQSRLHVIDFSNFGINGDEYGFFPMLLGGIFLYTSYYGTDQMQAQRIISAKDVPTLKNILLANGLLRFPITLSYCIGGLILGTFALQNQHFMSLIPAGKTDLMIPIFIEHYLPNGVIGVLVVAIIAAAMSAYSSILNSLSAVSMEEIISKRNGFDDSKYVFYSKLTTVIWGAATLGFSFFVGSIAKTVIEAINKIGSVFYGPMLATFLVAVLISRVNGKAMNIGLLAGVLVNMFLWIFVPQIFWFWWNIVGAFVTIIVALLASMVYVSTDQKSEIFKVKLEIDKRNILILLLFFIFIIILCLNLSNLFQ</sequence>
<evidence type="ECO:0000256" key="10">
    <source>
        <dbReference type="ARBA" id="ARBA00023201"/>
    </source>
</evidence>
<dbReference type="Proteomes" id="UP000002875">
    <property type="component" value="Plasmid pEMTOL04"/>
</dbReference>
<feature type="transmembrane region" description="Helical" evidence="12">
    <location>
        <begin position="456"/>
        <end position="478"/>
    </location>
</feature>
<keyword evidence="3" id="KW-0813">Transport</keyword>
<dbReference type="RefSeq" id="WP_015026396.1">
    <property type="nucleotide sequence ID" value="NC_018744.1"/>
</dbReference>
<feature type="transmembrane region" description="Helical" evidence="12">
    <location>
        <begin position="6"/>
        <end position="23"/>
    </location>
</feature>
<evidence type="ECO:0000256" key="5">
    <source>
        <dbReference type="ARBA" id="ARBA00022692"/>
    </source>
</evidence>
<dbReference type="EMBL" id="CP002965">
    <property type="protein sequence ID" value="AFK05730.1"/>
    <property type="molecule type" value="Genomic_DNA"/>
</dbReference>
<keyword evidence="10" id="KW-0739">Sodium transport</keyword>
<evidence type="ECO:0000256" key="12">
    <source>
        <dbReference type="SAM" id="Phobius"/>
    </source>
</evidence>
<organism evidence="13 14">
    <name type="scientific">Emticicia oligotrophica (strain DSM 17448 / CIP 109782 / MTCC 6937 / GPTSA100-15)</name>
    <dbReference type="NCBI Taxonomy" id="929562"/>
    <lineage>
        <taxon>Bacteria</taxon>
        <taxon>Pseudomonadati</taxon>
        <taxon>Bacteroidota</taxon>
        <taxon>Cytophagia</taxon>
        <taxon>Cytophagales</taxon>
        <taxon>Leadbetterellaceae</taxon>
        <taxon>Emticicia</taxon>
    </lineage>
</organism>
<keyword evidence="13" id="KW-0614">Plasmid</keyword>
<feature type="transmembrane region" description="Helical" evidence="12">
    <location>
        <begin position="150"/>
        <end position="168"/>
    </location>
</feature>
<feature type="transmembrane region" description="Helical" evidence="12">
    <location>
        <begin position="119"/>
        <end position="144"/>
    </location>
</feature>
<evidence type="ECO:0000256" key="7">
    <source>
        <dbReference type="ARBA" id="ARBA00023053"/>
    </source>
</evidence>
<feature type="transmembrane region" description="Helical" evidence="12">
    <location>
        <begin position="39"/>
        <end position="60"/>
    </location>
</feature>
<evidence type="ECO:0000256" key="2">
    <source>
        <dbReference type="ARBA" id="ARBA00006434"/>
    </source>
</evidence>
<feature type="transmembrane region" description="Helical" evidence="12">
    <location>
        <begin position="80"/>
        <end position="98"/>
    </location>
</feature>
<evidence type="ECO:0000256" key="4">
    <source>
        <dbReference type="ARBA" id="ARBA00022475"/>
    </source>
</evidence>
<evidence type="ECO:0000256" key="3">
    <source>
        <dbReference type="ARBA" id="ARBA00022448"/>
    </source>
</evidence>
<keyword evidence="9 12" id="KW-0472">Membrane</keyword>
<dbReference type="InterPro" id="IPR001734">
    <property type="entry name" value="Na/solute_symporter"/>
</dbReference>
<feature type="transmembrane region" description="Helical" evidence="12">
    <location>
        <begin position="498"/>
        <end position="519"/>
    </location>
</feature>
<gene>
    <name evidence="13" type="ordered locus">Emtol_0046</name>
</gene>
<feature type="transmembrane region" description="Helical" evidence="12">
    <location>
        <begin position="370"/>
        <end position="396"/>
    </location>
</feature>
<feature type="transmembrane region" description="Helical" evidence="12">
    <location>
        <begin position="402"/>
        <end position="424"/>
    </location>
</feature>
<dbReference type="Gene3D" id="1.20.1730.10">
    <property type="entry name" value="Sodium/glucose cotransporter"/>
    <property type="match status" value="1"/>
</dbReference>
<evidence type="ECO:0000313" key="14">
    <source>
        <dbReference type="Proteomes" id="UP000002875"/>
    </source>
</evidence>
<evidence type="ECO:0000256" key="1">
    <source>
        <dbReference type="ARBA" id="ARBA00004651"/>
    </source>
</evidence>
<keyword evidence="14" id="KW-1185">Reference proteome</keyword>
<dbReference type="PROSITE" id="PS50283">
    <property type="entry name" value="NA_SOLUT_SYMP_3"/>
    <property type="match status" value="1"/>
</dbReference>
<proteinExistence type="inferred from homology"/>
<dbReference type="PANTHER" id="PTHR42985">
    <property type="entry name" value="SODIUM-COUPLED MONOCARBOXYLATE TRANSPORTER"/>
    <property type="match status" value="1"/>
</dbReference>
<dbReference type="PANTHER" id="PTHR42985:SF47">
    <property type="entry name" value="INTEGRAL MEMBRANE TRANSPORT PROTEIN"/>
    <property type="match status" value="1"/>
</dbReference>
<feature type="transmembrane region" description="Helical" evidence="12">
    <location>
        <begin position="431"/>
        <end position="450"/>
    </location>
</feature>
<dbReference type="InterPro" id="IPR038377">
    <property type="entry name" value="Na/Glc_symporter_sf"/>
</dbReference>
<feature type="transmembrane region" description="Helical" evidence="12">
    <location>
        <begin position="180"/>
        <end position="198"/>
    </location>
</feature>
<feature type="transmembrane region" description="Helical" evidence="12">
    <location>
        <begin position="231"/>
        <end position="250"/>
    </location>
</feature>
<evidence type="ECO:0000256" key="8">
    <source>
        <dbReference type="ARBA" id="ARBA00023065"/>
    </source>
</evidence>